<feature type="domain" description="BRCT" evidence="2">
    <location>
        <begin position="7"/>
        <end position="119"/>
    </location>
</feature>
<dbReference type="CDD" id="cd18438">
    <property type="entry name" value="BRCT_BRC1_like_rpt4"/>
    <property type="match status" value="1"/>
</dbReference>
<dbReference type="FunFam" id="3.40.50.10190:FF:000048">
    <property type="entry name" value="DNA repair protein Rtt107"/>
    <property type="match status" value="1"/>
</dbReference>
<comment type="caution">
    <text evidence="3">The sequence shown here is derived from an EMBL/GenBank/DDBJ whole genome shotgun (WGS) entry which is preliminary data.</text>
</comment>
<evidence type="ECO:0000256" key="1">
    <source>
        <dbReference type="SAM" id="MobiDB-lite"/>
    </source>
</evidence>
<dbReference type="PANTHER" id="PTHR47667">
    <property type="entry name" value="REGULATOR OF TY1 TRANSPOSITION PROTEIN 107"/>
    <property type="match status" value="1"/>
</dbReference>
<evidence type="ECO:0000313" key="3">
    <source>
        <dbReference type="EMBL" id="KAK6335623.1"/>
    </source>
</evidence>
<dbReference type="SUPFAM" id="SSF52113">
    <property type="entry name" value="BRCT domain"/>
    <property type="match status" value="6"/>
</dbReference>
<dbReference type="GO" id="GO:1990683">
    <property type="term" value="P:DNA double-strand break attachment to nuclear envelope"/>
    <property type="evidence" value="ECO:0007669"/>
    <property type="project" value="TreeGrafter"/>
</dbReference>
<dbReference type="AlphaFoldDB" id="A0AAV9U820"/>
<dbReference type="CDD" id="cd18437">
    <property type="entry name" value="BRCT_BRC1_like_rpt3"/>
    <property type="match status" value="1"/>
</dbReference>
<gene>
    <name evidence="3" type="ORF">TWF696_002391</name>
</gene>
<evidence type="ECO:0000259" key="2">
    <source>
        <dbReference type="PROSITE" id="PS50172"/>
    </source>
</evidence>
<feature type="region of interest" description="Disordered" evidence="1">
    <location>
        <begin position="227"/>
        <end position="248"/>
    </location>
</feature>
<feature type="compositionally biased region" description="Acidic residues" evidence="1">
    <location>
        <begin position="468"/>
        <end position="516"/>
    </location>
</feature>
<evidence type="ECO:0000313" key="4">
    <source>
        <dbReference type="Proteomes" id="UP001375240"/>
    </source>
</evidence>
<accession>A0AAV9U820</accession>
<dbReference type="GO" id="GO:0005634">
    <property type="term" value="C:nucleus"/>
    <property type="evidence" value="ECO:0007669"/>
    <property type="project" value="TreeGrafter"/>
</dbReference>
<dbReference type="CDD" id="cd17743">
    <property type="entry name" value="BRCT_BRC1_like_rpt5"/>
    <property type="match status" value="1"/>
</dbReference>
<dbReference type="Gene3D" id="3.40.50.10190">
    <property type="entry name" value="BRCT domain"/>
    <property type="match status" value="6"/>
</dbReference>
<feature type="region of interest" description="Disordered" evidence="1">
    <location>
        <begin position="632"/>
        <end position="661"/>
    </location>
</feature>
<dbReference type="CDD" id="cd18436">
    <property type="entry name" value="BRCT_BRC1_like_rpt2"/>
    <property type="match status" value="1"/>
</dbReference>
<reference evidence="3 4" key="1">
    <citation type="submission" date="2019-10" db="EMBL/GenBank/DDBJ databases">
        <authorList>
            <person name="Palmer J.M."/>
        </authorList>
    </citation>
    <scope>NUCLEOTIDE SEQUENCE [LARGE SCALE GENOMIC DNA]</scope>
    <source>
        <strain evidence="3 4">TWF696</strain>
    </source>
</reference>
<dbReference type="SMART" id="SM00292">
    <property type="entry name" value="BRCT"/>
    <property type="match status" value="5"/>
</dbReference>
<feature type="compositionally biased region" description="Basic and acidic residues" evidence="1">
    <location>
        <begin position="232"/>
        <end position="248"/>
    </location>
</feature>
<proteinExistence type="predicted"/>
<feature type="domain" description="BRCT" evidence="2">
    <location>
        <begin position="120"/>
        <end position="210"/>
    </location>
</feature>
<dbReference type="PANTHER" id="PTHR47667:SF1">
    <property type="entry name" value="REGULATOR OF TY1 TRANSPOSITION PROTEIN 107"/>
    <property type="match status" value="1"/>
</dbReference>
<name>A0AAV9U820_9PEZI</name>
<feature type="region of interest" description="Disordered" evidence="1">
    <location>
        <begin position="468"/>
        <end position="598"/>
    </location>
</feature>
<dbReference type="PROSITE" id="PS50172">
    <property type="entry name" value="BRCT"/>
    <property type="match status" value="6"/>
</dbReference>
<dbReference type="EMBL" id="JAVHNQ010000012">
    <property type="protein sequence ID" value="KAK6335623.1"/>
    <property type="molecule type" value="Genomic_DNA"/>
</dbReference>
<feature type="domain" description="BRCT" evidence="2">
    <location>
        <begin position="778"/>
        <end position="886"/>
    </location>
</feature>
<dbReference type="Pfam" id="PF16770">
    <property type="entry name" value="RTT107_BRCT_5"/>
    <property type="match status" value="1"/>
</dbReference>
<keyword evidence="4" id="KW-1185">Reference proteome</keyword>
<organism evidence="3 4">
    <name type="scientific">Orbilia brochopaga</name>
    <dbReference type="NCBI Taxonomy" id="3140254"/>
    <lineage>
        <taxon>Eukaryota</taxon>
        <taxon>Fungi</taxon>
        <taxon>Dikarya</taxon>
        <taxon>Ascomycota</taxon>
        <taxon>Pezizomycotina</taxon>
        <taxon>Orbiliomycetes</taxon>
        <taxon>Orbiliales</taxon>
        <taxon>Orbiliaceae</taxon>
        <taxon>Orbilia</taxon>
    </lineage>
</organism>
<feature type="domain" description="BRCT" evidence="2">
    <location>
        <begin position="661"/>
        <end position="755"/>
    </location>
</feature>
<dbReference type="InterPro" id="IPR036420">
    <property type="entry name" value="BRCT_dom_sf"/>
</dbReference>
<dbReference type="GO" id="GO:0035361">
    <property type="term" value="C:Cul8-RING ubiquitin ligase complex"/>
    <property type="evidence" value="ECO:0007669"/>
    <property type="project" value="TreeGrafter"/>
</dbReference>
<dbReference type="Proteomes" id="UP001375240">
    <property type="component" value="Unassembled WGS sequence"/>
</dbReference>
<feature type="domain" description="BRCT" evidence="2">
    <location>
        <begin position="344"/>
        <end position="424"/>
    </location>
</feature>
<sequence length="888" mass="99869">MAAAAARPKPLFHDVNFTLIRGPNFTGKEYDAIRQQLLDHGAVEVELEPAPTQHAIPAINLTDTTHIIAPDIEFTEFSDIERRRLAGEIDQRMLTVVKPSWVTDSIAKKKTQHVRAYNADPRMIFSGIEAVIADLPEGDAEAICGGILAMGGLHRASLSRMTTHIVSLGLDNEVCKVALEKGLNVKMVMPHWFDDCLRLNRRIDEAPYLLPDPAIMTAKAKDPLPYPSVDLTHTHDHPDRTEPDPKSMRNKTDIFMNKCFYFSADLGIGDKLQRILKEIVAQGGGKVARELVDASVLVCPWRDGEDYLYASRKGIDVGNLTWLYWMATREEWVSPTKFLLHYPKAKIPIPGMEKMLISVSNYNGDARMYLENLIEAAGATFTRAMKPENTHLITARDYSDKVDAAREWNLNIVNHMWLEESYAKWEVQTVSNPRYTTFPKRTNLMEIVGQTRIDLESISYVFFPDEYDEDEEGEEEGEEEEEQQQGDEDDEDVKMADIDDAPDDSVQAEEEEEEEVETPKPEVKRRGRKKGSKNTPKLAVQPTTLAEMETPRPGRRVAALAMETPKNAMLSSSPPMSAMSTGSRRAKENATRKLHDIMPDVLQFEKEKKRKGGVLHGRQRGGDVTPEAVVEKGAKKRTLPVEDVGDPMDEDEKPKKAKKKSMDRPSVSVYLLLTAHQDWVDQPDREAEDKKLLRDIGIQCIENPDSHMTHVCAPRLVRTEKFICALARAPIIVNSAWVHECLRTRSIVDTDPYLLEDAEGEKRLHISLSESLERAKHNHGKLLAGLTVYVTTTVSGGWETFKKIVEANGGSGCLFKAVKRGAIAENREAATAKRLVLLAGGKEDKLTTGFRKMAKEAGWEPLVYRTDWVLDVAMTQKLVWSDKYLLGK</sequence>
<dbReference type="Pfam" id="PF12738">
    <property type="entry name" value="PTCB-BRCT"/>
    <property type="match status" value="1"/>
</dbReference>
<dbReference type="GO" id="GO:0006302">
    <property type="term" value="P:double-strand break repair"/>
    <property type="evidence" value="ECO:0007669"/>
    <property type="project" value="TreeGrafter"/>
</dbReference>
<feature type="compositionally biased region" description="Low complexity" evidence="1">
    <location>
        <begin position="568"/>
        <end position="580"/>
    </location>
</feature>
<feature type="domain" description="BRCT" evidence="2">
    <location>
        <begin position="250"/>
        <end position="340"/>
    </location>
</feature>
<feature type="compositionally biased region" description="Basic and acidic residues" evidence="1">
    <location>
        <begin position="585"/>
        <end position="598"/>
    </location>
</feature>
<dbReference type="InterPro" id="IPR001357">
    <property type="entry name" value="BRCT_dom"/>
</dbReference>
<dbReference type="InterPro" id="IPR053036">
    <property type="entry name" value="CellCycle_DNARepair_Reg"/>
</dbReference>
<protein>
    <recommendedName>
        <fullName evidence="2">BRCT domain-containing protein</fullName>
    </recommendedName>
</protein>
<dbReference type="CDD" id="cd18439">
    <property type="entry name" value="BRCT_BRC1_like_rpt6"/>
    <property type="match status" value="1"/>
</dbReference>